<protein>
    <submittedName>
        <fullName evidence="4">Uncharacterized protein</fullName>
    </submittedName>
</protein>
<dbReference type="EMBL" id="CP036287">
    <property type="protein sequence ID" value="QDU68721.1"/>
    <property type="molecule type" value="Genomic_DNA"/>
</dbReference>
<keyword evidence="3" id="KW-0732">Signal</keyword>
<proteinExistence type="predicted"/>
<feature type="chain" id="PRO_5022120656" evidence="3">
    <location>
        <begin position="26"/>
        <end position="615"/>
    </location>
</feature>
<feature type="signal peptide" evidence="3">
    <location>
        <begin position="1"/>
        <end position="25"/>
    </location>
</feature>
<evidence type="ECO:0000256" key="1">
    <source>
        <dbReference type="SAM" id="MobiDB-lite"/>
    </source>
</evidence>
<dbReference type="AlphaFoldDB" id="A0A518BP21"/>
<feature type="transmembrane region" description="Helical" evidence="2">
    <location>
        <begin position="228"/>
        <end position="247"/>
    </location>
</feature>
<feature type="transmembrane region" description="Helical" evidence="2">
    <location>
        <begin position="279"/>
        <end position="301"/>
    </location>
</feature>
<feature type="transmembrane region" description="Helical" evidence="2">
    <location>
        <begin position="343"/>
        <end position="364"/>
    </location>
</feature>
<evidence type="ECO:0000256" key="2">
    <source>
        <dbReference type="SAM" id="Phobius"/>
    </source>
</evidence>
<feature type="transmembrane region" description="Helical" evidence="2">
    <location>
        <begin position="440"/>
        <end position="463"/>
    </location>
</feature>
<organism evidence="4 5">
    <name type="scientific">Engelhardtia mirabilis</name>
    <dbReference type="NCBI Taxonomy" id="2528011"/>
    <lineage>
        <taxon>Bacteria</taxon>
        <taxon>Pseudomonadati</taxon>
        <taxon>Planctomycetota</taxon>
        <taxon>Planctomycetia</taxon>
        <taxon>Planctomycetia incertae sedis</taxon>
        <taxon>Engelhardtia</taxon>
    </lineage>
</organism>
<dbReference type="Proteomes" id="UP000316921">
    <property type="component" value="Chromosome"/>
</dbReference>
<feature type="compositionally biased region" description="Low complexity" evidence="1">
    <location>
        <begin position="56"/>
        <end position="70"/>
    </location>
</feature>
<feature type="transmembrane region" description="Helical" evidence="2">
    <location>
        <begin position="512"/>
        <end position="532"/>
    </location>
</feature>
<keyword evidence="2" id="KW-1133">Transmembrane helix</keyword>
<dbReference type="KEGG" id="pbap:Pla133_38240"/>
<gene>
    <name evidence="4" type="ORF">Pla133_38240</name>
</gene>
<accession>A0A518BP21</accession>
<keyword evidence="2" id="KW-0472">Membrane</keyword>
<feature type="transmembrane region" description="Helical" evidence="2">
    <location>
        <begin position="376"/>
        <end position="395"/>
    </location>
</feature>
<evidence type="ECO:0000313" key="5">
    <source>
        <dbReference type="Proteomes" id="UP000316921"/>
    </source>
</evidence>
<name>A0A518BP21_9BACT</name>
<evidence type="ECO:0000313" key="4">
    <source>
        <dbReference type="EMBL" id="QDU68721.1"/>
    </source>
</evidence>
<sequence length="615" mass="65542" precursor="true">MGLIALVSVWRVLVPALLAVSLASAATMPGMGPGAAEREPGKSAGGGPPADPDFTGSAGAPGHPQAAGAATEVLPSNSPESAALLELIQGLVLPELIRDLESEEPYRVVVARVRKSDGELLPLDLKLSAPVQVAISRHVPGLKWLSLDKVQVTAQGLCESVGSRLWSNATLIALHETEFESGQVATILVDVKRGASGERLELRLWLNELLNRWEVQGKSSPAARFAQGANLAISLSLATLLGVLLLFRRARLGGVQARDGLGAERDGAQGLVLHEYQRLAVAIWLVFWVLMAAAWLSLYLLEDWGVMLRSVMASTLDNLNAITLVVIYFVVTRGNQFRLRRAVYTWLLLSSIVVGYLGVVYSVFRLNPAVAFRLHESFSLCLGFLSPIVLGWAFYLRFGTSAILVIGVAYGLAQPFVYSSEISAYAAAGDAMAISSYRPAIAMVLALLKVVWGVAVLAVLFGWPVKGRTTANLVTPLPVHPIEDNGSRSNFLGSFTSFPNMLLGAFRSNRDLAVYTGLAGAIYLGLATRLGVLYVDSLMPLAIAIGVVAGLLTILQVIASVMQMLSATAPDETPRIPPGLGGGGGDQVGAAKVDRERPARKKAASTARMRTRKKR</sequence>
<evidence type="ECO:0000256" key="3">
    <source>
        <dbReference type="SAM" id="SignalP"/>
    </source>
</evidence>
<feature type="compositionally biased region" description="Basic residues" evidence="1">
    <location>
        <begin position="598"/>
        <end position="615"/>
    </location>
</feature>
<feature type="region of interest" description="Disordered" evidence="1">
    <location>
        <begin position="572"/>
        <end position="615"/>
    </location>
</feature>
<feature type="region of interest" description="Disordered" evidence="1">
    <location>
        <begin position="30"/>
        <end position="73"/>
    </location>
</feature>
<keyword evidence="5" id="KW-1185">Reference proteome</keyword>
<feature type="transmembrane region" description="Helical" evidence="2">
    <location>
        <begin position="307"/>
        <end position="331"/>
    </location>
</feature>
<reference evidence="4 5" key="1">
    <citation type="submission" date="2019-02" db="EMBL/GenBank/DDBJ databases">
        <title>Deep-cultivation of Planctomycetes and their phenomic and genomic characterization uncovers novel biology.</title>
        <authorList>
            <person name="Wiegand S."/>
            <person name="Jogler M."/>
            <person name="Boedeker C."/>
            <person name="Pinto D."/>
            <person name="Vollmers J."/>
            <person name="Rivas-Marin E."/>
            <person name="Kohn T."/>
            <person name="Peeters S.H."/>
            <person name="Heuer A."/>
            <person name="Rast P."/>
            <person name="Oberbeckmann S."/>
            <person name="Bunk B."/>
            <person name="Jeske O."/>
            <person name="Meyerdierks A."/>
            <person name="Storesund J.E."/>
            <person name="Kallscheuer N."/>
            <person name="Luecker S."/>
            <person name="Lage O.M."/>
            <person name="Pohl T."/>
            <person name="Merkel B.J."/>
            <person name="Hornburger P."/>
            <person name="Mueller R.-W."/>
            <person name="Bruemmer F."/>
            <person name="Labrenz M."/>
            <person name="Spormann A.M."/>
            <person name="Op den Camp H."/>
            <person name="Overmann J."/>
            <person name="Amann R."/>
            <person name="Jetten M.S.M."/>
            <person name="Mascher T."/>
            <person name="Medema M.H."/>
            <person name="Devos D.P."/>
            <person name="Kaster A.-K."/>
            <person name="Ovreas L."/>
            <person name="Rohde M."/>
            <person name="Galperin M.Y."/>
            <person name="Jogler C."/>
        </authorList>
    </citation>
    <scope>NUCLEOTIDE SEQUENCE [LARGE SCALE GENOMIC DNA]</scope>
    <source>
        <strain evidence="4 5">Pla133</strain>
    </source>
</reference>
<feature type="transmembrane region" description="Helical" evidence="2">
    <location>
        <begin position="402"/>
        <end position="420"/>
    </location>
</feature>
<feature type="transmembrane region" description="Helical" evidence="2">
    <location>
        <begin position="538"/>
        <end position="559"/>
    </location>
</feature>
<keyword evidence="2" id="KW-0812">Transmembrane</keyword>